<feature type="transmembrane region" description="Helical" evidence="1">
    <location>
        <begin position="186"/>
        <end position="207"/>
    </location>
</feature>
<evidence type="ECO:0000256" key="1">
    <source>
        <dbReference type="SAM" id="Phobius"/>
    </source>
</evidence>
<keyword evidence="3" id="KW-1185">Reference proteome</keyword>
<keyword evidence="1" id="KW-0472">Membrane</keyword>
<feature type="transmembrane region" description="Helical" evidence="1">
    <location>
        <begin position="60"/>
        <end position="87"/>
    </location>
</feature>
<gene>
    <name evidence="2" type="ORF">RFI_05401</name>
</gene>
<keyword evidence="1" id="KW-0812">Transmembrane</keyword>
<protein>
    <submittedName>
        <fullName evidence="2">Uncharacterized protein</fullName>
    </submittedName>
</protein>
<dbReference type="AlphaFoldDB" id="X6P2D3"/>
<evidence type="ECO:0000313" key="2">
    <source>
        <dbReference type="EMBL" id="ETO31717.1"/>
    </source>
</evidence>
<feature type="transmembrane region" description="Helical" evidence="1">
    <location>
        <begin position="213"/>
        <end position="237"/>
    </location>
</feature>
<accession>X6P2D3</accession>
<keyword evidence="1" id="KW-1133">Transmembrane helix</keyword>
<evidence type="ECO:0000313" key="3">
    <source>
        <dbReference type="Proteomes" id="UP000023152"/>
    </source>
</evidence>
<feature type="transmembrane region" description="Helical" evidence="1">
    <location>
        <begin position="6"/>
        <end position="26"/>
    </location>
</feature>
<dbReference type="EMBL" id="ASPP01004753">
    <property type="protein sequence ID" value="ETO31717.1"/>
    <property type="molecule type" value="Genomic_DNA"/>
</dbReference>
<sequence length="240" mass="28308">MILSVFVYLRIFVVYLFFLIISKVIHCNKIKKKKKNKQLSIEMFLQLFVFILEMERELPYLWLGCFWNCIGICLFVISWFVLSHELAPLVYTYMDMQMYTKKKKKKKKFHSILFGATWYLCNFGARVENLVLRTLMFNSCVTASNVYWAFQIYEYYPKRFDAASTDHPLRPKCYVNALPAALHSKVIYGESVVLAVAVILPFIITVAPWKRCFLRLCPGSGFVILRWTMWILAVTLLKKK</sequence>
<reference evidence="2 3" key="1">
    <citation type="journal article" date="2013" name="Curr. Biol.">
        <title>The Genome of the Foraminiferan Reticulomyxa filosa.</title>
        <authorList>
            <person name="Glockner G."/>
            <person name="Hulsmann N."/>
            <person name="Schleicher M."/>
            <person name="Noegel A.A."/>
            <person name="Eichinger L."/>
            <person name="Gallinger C."/>
            <person name="Pawlowski J."/>
            <person name="Sierra R."/>
            <person name="Euteneuer U."/>
            <person name="Pillet L."/>
            <person name="Moustafa A."/>
            <person name="Platzer M."/>
            <person name="Groth M."/>
            <person name="Szafranski K."/>
            <person name="Schliwa M."/>
        </authorList>
    </citation>
    <scope>NUCLEOTIDE SEQUENCE [LARGE SCALE GENOMIC DNA]</scope>
</reference>
<name>X6P2D3_RETFI</name>
<comment type="caution">
    <text evidence="2">The sequence shown here is derived from an EMBL/GenBank/DDBJ whole genome shotgun (WGS) entry which is preliminary data.</text>
</comment>
<proteinExistence type="predicted"/>
<dbReference type="Proteomes" id="UP000023152">
    <property type="component" value="Unassembled WGS sequence"/>
</dbReference>
<organism evidence="2 3">
    <name type="scientific">Reticulomyxa filosa</name>
    <dbReference type="NCBI Taxonomy" id="46433"/>
    <lineage>
        <taxon>Eukaryota</taxon>
        <taxon>Sar</taxon>
        <taxon>Rhizaria</taxon>
        <taxon>Retaria</taxon>
        <taxon>Foraminifera</taxon>
        <taxon>Monothalamids</taxon>
        <taxon>Reticulomyxidae</taxon>
        <taxon>Reticulomyxa</taxon>
    </lineage>
</organism>